<keyword evidence="8" id="KW-1185">Reference proteome</keyword>
<dbReference type="PANTHER" id="PTHR23264:SF19">
    <property type="entry name" value="CYTOSOLIC FE-S CLUSTER ASSEMBLY FACTOR NUBP2"/>
    <property type="match status" value="1"/>
</dbReference>
<keyword evidence="1" id="KW-0004">4Fe-4S</keyword>
<dbReference type="InterPro" id="IPR019591">
    <property type="entry name" value="Mrp/NBP35_ATP-bd"/>
</dbReference>
<keyword evidence="4" id="KW-0067">ATP-binding</keyword>
<dbReference type="GO" id="GO:0016226">
    <property type="term" value="P:iron-sulfur cluster assembly"/>
    <property type="evidence" value="ECO:0007669"/>
    <property type="project" value="InterPro"/>
</dbReference>
<dbReference type="GO" id="GO:0005524">
    <property type="term" value="F:ATP binding"/>
    <property type="evidence" value="ECO:0007669"/>
    <property type="project" value="UniProtKB-KW"/>
</dbReference>
<organism evidence="7 8">
    <name type="scientific">Operophtera brumata</name>
    <name type="common">Winter moth</name>
    <name type="synonym">Phalaena brumata</name>
    <dbReference type="NCBI Taxonomy" id="104452"/>
    <lineage>
        <taxon>Eukaryota</taxon>
        <taxon>Metazoa</taxon>
        <taxon>Ecdysozoa</taxon>
        <taxon>Arthropoda</taxon>
        <taxon>Hexapoda</taxon>
        <taxon>Insecta</taxon>
        <taxon>Pterygota</taxon>
        <taxon>Neoptera</taxon>
        <taxon>Endopterygota</taxon>
        <taxon>Lepidoptera</taxon>
        <taxon>Glossata</taxon>
        <taxon>Ditrysia</taxon>
        <taxon>Geometroidea</taxon>
        <taxon>Geometridae</taxon>
        <taxon>Larentiinae</taxon>
        <taxon>Operophtera</taxon>
    </lineage>
</organism>
<feature type="non-terminal residue" evidence="7">
    <location>
        <position position="1"/>
    </location>
</feature>
<dbReference type="GO" id="GO:0140663">
    <property type="term" value="F:ATP-dependent FeS chaperone activity"/>
    <property type="evidence" value="ECO:0007669"/>
    <property type="project" value="InterPro"/>
</dbReference>
<dbReference type="EMBL" id="JTDY01010432">
    <property type="protein sequence ID" value="KOB58202.1"/>
    <property type="molecule type" value="Genomic_DNA"/>
</dbReference>
<evidence type="ECO:0000256" key="3">
    <source>
        <dbReference type="ARBA" id="ARBA00022741"/>
    </source>
</evidence>
<dbReference type="STRING" id="104452.A0A0L7K4Q4"/>
<accession>A0A0L7K4Q4</accession>
<protein>
    <submittedName>
        <fullName evidence="7">Uncharacterized protein</fullName>
    </submittedName>
</protein>
<dbReference type="InterPro" id="IPR027417">
    <property type="entry name" value="P-loop_NTPase"/>
</dbReference>
<dbReference type="Gene3D" id="3.40.50.300">
    <property type="entry name" value="P-loop containing nucleotide triphosphate hydrolases"/>
    <property type="match status" value="1"/>
</dbReference>
<comment type="caution">
    <text evidence="7">The sequence shown here is derived from an EMBL/GenBank/DDBJ whole genome shotgun (WGS) entry which is preliminary data.</text>
</comment>
<evidence type="ECO:0000256" key="4">
    <source>
        <dbReference type="ARBA" id="ARBA00022840"/>
    </source>
</evidence>
<keyword evidence="3" id="KW-0547">Nucleotide-binding</keyword>
<dbReference type="GO" id="GO:0005829">
    <property type="term" value="C:cytosol"/>
    <property type="evidence" value="ECO:0007669"/>
    <property type="project" value="TreeGrafter"/>
</dbReference>
<dbReference type="Proteomes" id="UP000037510">
    <property type="component" value="Unassembled WGS sequence"/>
</dbReference>
<reference evidence="7 8" key="1">
    <citation type="journal article" date="2015" name="Genome Biol. Evol.">
        <title>The genome of winter moth (Operophtera brumata) provides a genomic perspective on sexual dimorphism and phenology.</title>
        <authorList>
            <person name="Derks M.F."/>
            <person name="Smit S."/>
            <person name="Salis L."/>
            <person name="Schijlen E."/>
            <person name="Bossers A."/>
            <person name="Mateman C."/>
            <person name="Pijl A.S."/>
            <person name="de Ridder D."/>
            <person name="Groenen M.A."/>
            <person name="Visser M.E."/>
            <person name="Megens H.J."/>
        </authorList>
    </citation>
    <scope>NUCLEOTIDE SEQUENCE [LARGE SCALE GENOMIC DNA]</scope>
    <source>
        <strain evidence="7">WM2013NL</strain>
        <tissue evidence="7">Head and thorax</tissue>
    </source>
</reference>
<evidence type="ECO:0000256" key="2">
    <source>
        <dbReference type="ARBA" id="ARBA00022723"/>
    </source>
</evidence>
<evidence type="ECO:0000256" key="5">
    <source>
        <dbReference type="ARBA" id="ARBA00023004"/>
    </source>
</evidence>
<evidence type="ECO:0000313" key="7">
    <source>
        <dbReference type="EMBL" id="KOB58202.1"/>
    </source>
</evidence>
<dbReference type="PANTHER" id="PTHR23264">
    <property type="entry name" value="NUCLEOTIDE-BINDING PROTEIN NBP35 YEAST -RELATED"/>
    <property type="match status" value="1"/>
</dbReference>
<proteinExistence type="predicted"/>
<keyword evidence="6" id="KW-0411">Iron-sulfur</keyword>
<dbReference type="GO" id="GO:0051539">
    <property type="term" value="F:4 iron, 4 sulfur cluster binding"/>
    <property type="evidence" value="ECO:0007669"/>
    <property type="project" value="UniProtKB-KW"/>
</dbReference>
<evidence type="ECO:0000256" key="1">
    <source>
        <dbReference type="ARBA" id="ARBA00022485"/>
    </source>
</evidence>
<evidence type="ECO:0000256" key="6">
    <source>
        <dbReference type="ARBA" id="ARBA00023014"/>
    </source>
</evidence>
<sequence>TSDEHITVMENLRQVPQCSAILVTTPQEVAIEDVRKEITFCRKTGIAITGIIENMSGECTNIFSSGGGKSLAEYAKIAFLGSLPIDPRVGQLVGQGLAVVKELPDSNTSKVFNSLVDLLAADVNAS</sequence>
<keyword evidence="5" id="KW-0408">Iron</keyword>
<name>A0A0L7K4Q4_OPEBR</name>
<dbReference type="AlphaFoldDB" id="A0A0L7K4Q4"/>
<dbReference type="Pfam" id="PF10609">
    <property type="entry name" value="ParA"/>
    <property type="match status" value="1"/>
</dbReference>
<gene>
    <name evidence="7" type="ORF">OBRU01_25423</name>
</gene>
<dbReference type="InterPro" id="IPR033756">
    <property type="entry name" value="YlxH/NBP35"/>
</dbReference>
<evidence type="ECO:0000313" key="8">
    <source>
        <dbReference type="Proteomes" id="UP000037510"/>
    </source>
</evidence>
<dbReference type="GO" id="GO:0046872">
    <property type="term" value="F:metal ion binding"/>
    <property type="evidence" value="ECO:0007669"/>
    <property type="project" value="UniProtKB-KW"/>
</dbReference>
<keyword evidence="2" id="KW-0479">Metal-binding</keyword>
<dbReference type="SUPFAM" id="SSF52540">
    <property type="entry name" value="P-loop containing nucleoside triphosphate hydrolases"/>
    <property type="match status" value="1"/>
</dbReference>